<evidence type="ECO:0000313" key="1">
    <source>
        <dbReference type="EMBL" id="NNH63693.1"/>
    </source>
</evidence>
<reference evidence="1 2" key="1">
    <citation type="submission" date="2020-04" db="EMBL/GenBank/DDBJ databases">
        <title>Rhizobium bacterial biofertilizers improve the content of phenolic compounds of Lactuca sativa L. under non-saline and saline-stress conditions.</title>
        <authorList>
            <person name="Ayuso-Calles M."/>
            <person name="Garcia-Estevez I."/>
            <person name="Jimenez-Gomez A."/>
            <person name="Flores-Felix J.D."/>
            <person name="Escribano-Bailon M."/>
            <person name="Rivas R."/>
        </authorList>
    </citation>
    <scope>NUCLEOTIDE SEQUENCE [LARGE SCALE GENOMIC DNA]</scope>
    <source>
        <strain evidence="1 2">GPTR02</strain>
    </source>
</reference>
<dbReference type="AlphaFoldDB" id="A0A7Y2W524"/>
<proteinExistence type="predicted"/>
<name>A0A7Y2W524_9HYPH</name>
<dbReference type="Proteomes" id="UP000530654">
    <property type="component" value="Unassembled WGS sequence"/>
</dbReference>
<protein>
    <submittedName>
        <fullName evidence="1">Uncharacterized protein</fullName>
    </submittedName>
</protein>
<sequence length="150" mass="16185">MRVYRVTDNDGHGPQDSGLTYTYMAAVLEAVNLGLEEPLSEEESNAHPGIASRYDGLGAKLHPDLRFGCAELGDLRRWFHSPAGCRAMTAEGAIIATFEVPEACVIVGRHRVLFILRAARLINTKPALITNMVTRALTWGPAAGAPVAMV</sequence>
<organism evidence="1 2">
    <name type="scientific">Rhizobium laguerreae</name>
    <dbReference type="NCBI Taxonomy" id="1076926"/>
    <lineage>
        <taxon>Bacteria</taxon>
        <taxon>Pseudomonadati</taxon>
        <taxon>Pseudomonadota</taxon>
        <taxon>Alphaproteobacteria</taxon>
        <taxon>Hyphomicrobiales</taxon>
        <taxon>Rhizobiaceae</taxon>
        <taxon>Rhizobium/Agrobacterium group</taxon>
        <taxon>Rhizobium</taxon>
    </lineage>
</organism>
<dbReference type="RefSeq" id="WP_170280468.1">
    <property type="nucleotide sequence ID" value="NZ_JABEQY010000007.1"/>
</dbReference>
<gene>
    <name evidence="1" type="ORF">HLI17_10330</name>
</gene>
<dbReference type="EMBL" id="JABEQY010000007">
    <property type="protein sequence ID" value="NNH63693.1"/>
    <property type="molecule type" value="Genomic_DNA"/>
</dbReference>
<accession>A0A7Y2W524</accession>
<evidence type="ECO:0000313" key="2">
    <source>
        <dbReference type="Proteomes" id="UP000530654"/>
    </source>
</evidence>
<comment type="caution">
    <text evidence="1">The sequence shown here is derived from an EMBL/GenBank/DDBJ whole genome shotgun (WGS) entry which is preliminary data.</text>
</comment>